<dbReference type="SUPFAM" id="SSF55455">
    <property type="entry name" value="SRF-like"/>
    <property type="match status" value="1"/>
</dbReference>
<protein>
    <submittedName>
        <fullName evidence="7">MADS-box protein-like protein</fullName>
    </submittedName>
</protein>
<dbReference type="EMBL" id="MF474247">
    <property type="protein sequence ID" value="AXY87494.1"/>
    <property type="molecule type" value="mRNA"/>
</dbReference>
<evidence type="ECO:0000256" key="5">
    <source>
        <dbReference type="ARBA" id="ARBA00023242"/>
    </source>
</evidence>
<keyword evidence="2" id="KW-0805">Transcription regulation</keyword>
<proteinExistence type="evidence at transcript level"/>
<dbReference type="Gene3D" id="3.40.1810.10">
    <property type="entry name" value="Transcription factor, MADS-box"/>
    <property type="match status" value="1"/>
</dbReference>
<reference evidence="7" key="1">
    <citation type="journal article" date="2017" name="BMC Genomics">
        <title>Integrated mRNA and microRNA transcriptome variations in the multi-tepal mutant provide insights into the floral patterning of the orchid Cymbidium goeringii.</title>
        <authorList>
            <person name="Yang F."/>
            <person name="Zhu G."/>
            <person name="Wang Z."/>
            <person name="Liu H."/>
            <person name="Xu Q."/>
            <person name="Huang D."/>
            <person name="Zhao C."/>
        </authorList>
    </citation>
    <scope>NUCLEOTIDE SEQUENCE</scope>
</reference>
<sequence>MEKKAKELFVLCDVDILFASFSPDVKVFHYWPNNFSDFHRIFDHYKSIPSNPPCLFPPPLLNSSKIIKQGINISIIFLFINSNKGSTTIISVVFYGPKQYNLVLRVSCIKLAYIKRQ</sequence>
<dbReference type="GO" id="GO:0005634">
    <property type="term" value="C:nucleus"/>
    <property type="evidence" value="ECO:0007669"/>
    <property type="project" value="UniProtKB-SubCell"/>
</dbReference>
<keyword evidence="4" id="KW-0804">Transcription</keyword>
<dbReference type="PROSITE" id="PS50066">
    <property type="entry name" value="MADS_BOX_2"/>
    <property type="match status" value="1"/>
</dbReference>
<dbReference type="InterPro" id="IPR002100">
    <property type="entry name" value="TF_MADSbox"/>
</dbReference>
<evidence type="ECO:0000259" key="6">
    <source>
        <dbReference type="PROSITE" id="PS50066"/>
    </source>
</evidence>
<keyword evidence="5" id="KW-0539">Nucleus</keyword>
<accession>A0A455LA69</accession>
<organism evidence="7">
    <name type="scientific">Cymbidium goeringii</name>
    <dbReference type="NCBI Taxonomy" id="112607"/>
    <lineage>
        <taxon>Eukaryota</taxon>
        <taxon>Viridiplantae</taxon>
        <taxon>Streptophyta</taxon>
        <taxon>Embryophyta</taxon>
        <taxon>Tracheophyta</taxon>
        <taxon>Spermatophyta</taxon>
        <taxon>Magnoliopsida</taxon>
        <taxon>Liliopsida</taxon>
        <taxon>Asparagales</taxon>
        <taxon>Orchidaceae</taxon>
        <taxon>Epidendroideae</taxon>
        <taxon>Cymbidieae</taxon>
        <taxon>Cymbidiinae</taxon>
        <taxon>Cymbidium</taxon>
    </lineage>
</organism>
<keyword evidence="3" id="KW-0238">DNA-binding</keyword>
<evidence type="ECO:0000256" key="1">
    <source>
        <dbReference type="ARBA" id="ARBA00004123"/>
    </source>
</evidence>
<dbReference type="InterPro" id="IPR036879">
    <property type="entry name" value="TF_MADSbox_sf"/>
</dbReference>
<evidence type="ECO:0000256" key="3">
    <source>
        <dbReference type="ARBA" id="ARBA00023125"/>
    </source>
</evidence>
<comment type="subcellular location">
    <subcellularLocation>
        <location evidence="1">Nucleus</location>
    </subcellularLocation>
</comment>
<dbReference type="GO" id="GO:0003677">
    <property type="term" value="F:DNA binding"/>
    <property type="evidence" value="ECO:0007669"/>
    <property type="project" value="UniProtKB-KW"/>
</dbReference>
<evidence type="ECO:0000256" key="2">
    <source>
        <dbReference type="ARBA" id="ARBA00023015"/>
    </source>
</evidence>
<evidence type="ECO:0000256" key="4">
    <source>
        <dbReference type="ARBA" id="ARBA00023163"/>
    </source>
</evidence>
<dbReference type="GO" id="GO:0046983">
    <property type="term" value="F:protein dimerization activity"/>
    <property type="evidence" value="ECO:0007669"/>
    <property type="project" value="InterPro"/>
</dbReference>
<evidence type="ECO:0000313" key="7">
    <source>
        <dbReference type="EMBL" id="AXY87494.1"/>
    </source>
</evidence>
<dbReference type="AlphaFoldDB" id="A0A455LA69"/>
<name>A0A455LA69_9ASPA</name>
<dbReference type="Pfam" id="PF00319">
    <property type="entry name" value="SRF-TF"/>
    <property type="match status" value="1"/>
</dbReference>
<feature type="domain" description="MADS-box" evidence="6">
    <location>
        <begin position="1"/>
        <end position="34"/>
    </location>
</feature>